<evidence type="ECO:0000313" key="1">
    <source>
        <dbReference type="Proteomes" id="UP000504635"/>
    </source>
</evidence>
<proteinExistence type="predicted"/>
<name>A0A6J2XZ94_SITOR</name>
<keyword evidence="1" id="KW-1185">Reference proteome</keyword>
<dbReference type="InterPro" id="IPR015943">
    <property type="entry name" value="WD40/YVTN_repeat-like_dom_sf"/>
</dbReference>
<dbReference type="GO" id="GO:0016020">
    <property type="term" value="C:membrane"/>
    <property type="evidence" value="ECO:0007669"/>
    <property type="project" value="TreeGrafter"/>
</dbReference>
<dbReference type="GO" id="GO:0003723">
    <property type="term" value="F:RNA binding"/>
    <property type="evidence" value="ECO:0007669"/>
    <property type="project" value="InterPro"/>
</dbReference>
<reference evidence="2" key="1">
    <citation type="submission" date="2025-08" db="UniProtKB">
        <authorList>
            <consortium name="RefSeq"/>
        </authorList>
    </citation>
    <scope>IDENTIFICATION</scope>
    <source>
        <tissue evidence="2">Gonads</tissue>
    </source>
</reference>
<dbReference type="InParanoid" id="A0A6J2XZ94"/>
<dbReference type="PANTHER" id="PTHR14435:SF2">
    <property type="entry name" value="ZINC FINGER PROTEIN 106"/>
    <property type="match status" value="1"/>
</dbReference>
<accession>A0A6J2XZ94</accession>
<protein>
    <submittedName>
        <fullName evidence="2">Uncharacterized protein LOC115882451</fullName>
    </submittedName>
</protein>
<dbReference type="InterPro" id="IPR042622">
    <property type="entry name" value="Znf106"/>
</dbReference>
<dbReference type="GO" id="GO:0017124">
    <property type="term" value="F:SH3 domain binding"/>
    <property type="evidence" value="ECO:0007669"/>
    <property type="project" value="TreeGrafter"/>
</dbReference>
<gene>
    <name evidence="2" type="primary">LOC115882451</name>
</gene>
<dbReference type="InterPro" id="IPR036322">
    <property type="entry name" value="WD40_repeat_dom_sf"/>
</dbReference>
<dbReference type="OrthoDB" id="10002522at2759"/>
<dbReference type="PANTHER" id="PTHR14435">
    <property type="entry name" value="ZINC FINGER PROTEIN 106"/>
    <property type="match status" value="1"/>
</dbReference>
<dbReference type="SUPFAM" id="SSF50978">
    <property type="entry name" value="WD40 repeat-like"/>
    <property type="match status" value="1"/>
</dbReference>
<sequence length="328" mass="36769">MNPNKNLEVESIDIKIEDLETEINSNEHDSFSEETVISPVTTKGANITSRVKNELVLGTDCGNIYYICSATGQVIYKLAITTVPLTSLLFDKGFNEFIYMCIGSLDKVFKIYDYNRRKLVKALPLDDQVNCMCAMWGYIFIGCKNGTLVRYSIEKSKFEFGEKHIGLSIIVIKAVQEGSHKMLIVGYKGASIYIRCAMSSAYLRHFSREAIPRTVGSLILENNLLYCETAQQGILVFSFHTGKLVKKISPENLKEISSIKIVNSHIFTSCYNGKVYVYNLEKQSNVAILEGPRGIISMEILHNQVILGTSTKKLISIPIPNSINVYSK</sequence>
<dbReference type="KEGG" id="soy:115882451"/>
<dbReference type="AlphaFoldDB" id="A0A6J2XZ94"/>
<organism evidence="1 2">
    <name type="scientific">Sitophilus oryzae</name>
    <name type="common">Rice weevil</name>
    <name type="synonym">Curculio oryzae</name>
    <dbReference type="NCBI Taxonomy" id="7048"/>
    <lineage>
        <taxon>Eukaryota</taxon>
        <taxon>Metazoa</taxon>
        <taxon>Ecdysozoa</taxon>
        <taxon>Arthropoda</taxon>
        <taxon>Hexapoda</taxon>
        <taxon>Insecta</taxon>
        <taxon>Pterygota</taxon>
        <taxon>Neoptera</taxon>
        <taxon>Endopterygota</taxon>
        <taxon>Coleoptera</taxon>
        <taxon>Polyphaga</taxon>
        <taxon>Cucujiformia</taxon>
        <taxon>Curculionidae</taxon>
        <taxon>Dryophthorinae</taxon>
        <taxon>Sitophilus</taxon>
    </lineage>
</organism>
<dbReference type="GeneID" id="115882451"/>
<dbReference type="RefSeq" id="XP_030756376.1">
    <property type="nucleotide sequence ID" value="XM_030900516.1"/>
</dbReference>
<dbReference type="Proteomes" id="UP000504635">
    <property type="component" value="Unplaced"/>
</dbReference>
<evidence type="ECO:0000313" key="2">
    <source>
        <dbReference type="RefSeq" id="XP_030756376.1"/>
    </source>
</evidence>
<dbReference type="GO" id="GO:0005829">
    <property type="term" value="C:cytosol"/>
    <property type="evidence" value="ECO:0007669"/>
    <property type="project" value="TreeGrafter"/>
</dbReference>
<dbReference type="Gene3D" id="2.130.10.10">
    <property type="entry name" value="YVTN repeat-like/Quinoprotein amine dehydrogenase"/>
    <property type="match status" value="2"/>
</dbReference>